<accession>A0A6J8C308</accession>
<dbReference type="Pfam" id="PF20720">
    <property type="entry name" value="nSTAND3"/>
    <property type="match status" value="1"/>
</dbReference>
<evidence type="ECO:0000259" key="1">
    <source>
        <dbReference type="Pfam" id="PF18738"/>
    </source>
</evidence>
<proteinExistence type="predicted"/>
<evidence type="ECO:0000259" key="2">
    <source>
        <dbReference type="Pfam" id="PF20720"/>
    </source>
</evidence>
<dbReference type="InterPro" id="IPR041249">
    <property type="entry name" value="HEPN_DZIP3"/>
</dbReference>
<organism evidence="3 4">
    <name type="scientific">Mytilus coruscus</name>
    <name type="common">Sea mussel</name>
    <dbReference type="NCBI Taxonomy" id="42192"/>
    <lineage>
        <taxon>Eukaryota</taxon>
        <taxon>Metazoa</taxon>
        <taxon>Spiralia</taxon>
        <taxon>Lophotrochozoa</taxon>
        <taxon>Mollusca</taxon>
        <taxon>Bivalvia</taxon>
        <taxon>Autobranchia</taxon>
        <taxon>Pteriomorphia</taxon>
        <taxon>Mytilida</taxon>
        <taxon>Mytiloidea</taxon>
        <taxon>Mytilidae</taxon>
        <taxon>Mytilinae</taxon>
        <taxon>Mytilus</taxon>
    </lineage>
</organism>
<keyword evidence="4" id="KW-1185">Reference proteome</keyword>
<feature type="domain" description="DZIP3-like HEPN" evidence="1">
    <location>
        <begin position="2"/>
        <end position="97"/>
    </location>
</feature>
<dbReference type="Pfam" id="PF18738">
    <property type="entry name" value="HEPN_DZIP3"/>
    <property type="match status" value="1"/>
</dbReference>
<dbReference type="OrthoDB" id="6083162at2759"/>
<feature type="domain" description="Novel STAND NTPase 3" evidence="2">
    <location>
        <begin position="121"/>
        <end position="237"/>
    </location>
</feature>
<evidence type="ECO:0000313" key="3">
    <source>
        <dbReference type="EMBL" id="CAC5390172.1"/>
    </source>
</evidence>
<gene>
    <name evidence="3" type="ORF">MCOR_25287</name>
</gene>
<protein>
    <submittedName>
        <fullName evidence="3">Uncharacterized protein</fullName>
    </submittedName>
</protein>
<dbReference type="AlphaFoldDB" id="A0A6J8C308"/>
<dbReference type="EMBL" id="CACVKT020004465">
    <property type="protein sequence ID" value="CAC5390172.1"/>
    <property type="molecule type" value="Genomic_DNA"/>
</dbReference>
<dbReference type="InterPro" id="IPR049050">
    <property type="entry name" value="nSTAND3"/>
</dbReference>
<name>A0A6J8C308_MYTCO</name>
<reference evidence="3 4" key="1">
    <citation type="submission" date="2020-06" db="EMBL/GenBank/DDBJ databases">
        <authorList>
            <person name="Li R."/>
            <person name="Bekaert M."/>
        </authorList>
    </citation>
    <scope>NUCLEOTIDE SEQUENCE [LARGE SCALE GENOMIC DNA]</scope>
    <source>
        <strain evidence="4">wild</strain>
    </source>
</reference>
<dbReference type="Proteomes" id="UP000507470">
    <property type="component" value="Unassembled WGS sequence"/>
</dbReference>
<sequence>MSFDVTLMVTLLRNLTKLPPPTGGYDNLPLSTDTRPTADLVRKKDYRNELAHMNDGKIESAFFITAWEDISGAVGRLGGTSIVEECKQLRLKHLDQSIVPWNIEVQNSQMLDQWRKNDVNFVQTVEAKKVLECVKKKSCVTITASSGVGKTATLQHVVLKMAGEGYDVLRLTNPQDIVKFYNPNKKTLFVMDDFCGTYSINQSAFHNWKTDLNRIKELLQNKLPKIIVACRLQVYKDEV</sequence>
<evidence type="ECO:0000313" key="4">
    <source>
        <dbReference type="Proteomes" id="UP000507470"/>
    </source>
</evidence>